<dbReference type="PANTHER" id="PTHR13170:SF16">
    <property type="entry name" value="PROTEIN O-GLCNACASE"/>
    <property type="match status" value="1"/>
</dbReference>
<dbReference type="PROSITE" id="PS52009">
    <property type="entry name" value="GH84"/>
    <property type="match status" value="1"/>
</dbReference>
<reference evidence="9" key="1">
    <citation type="submission" date="2017-04" db="EMBL/GenBank/DDBJ databases">
        <title>Function of individual gut microbiota members based on whole genome sequencing of pure cultures obtained from chicken caecum.</title>
        <authorList>
            <person name="Medvecky M."/>
            <person name="Cejkova D."/>
            <person name="Polansky O."/>
            <person name="Karasova D."/>
            <person name="Kubasova T."/>
            <person name="Cizek A."/>
            <person name="Rychlik I."/>
        </authorList>
    </citation>
    <scope>NUCLEOTIDE SEQUENCE [LARGE SCALE GENOMIC DNA]</scope>
    <source>
        <strain evidence="9">An149</strain>
    </source>
</reference>
<comment type="caution">
    <text evidence="8">The sequence shown here is derived from an EMBL/GenBank/DDBJ whole genome shotgun (WGS) entry which is preliminary data.</text>
</comment>
<dbReference type="Gene3D" id="1.20.1270.70">
    <property type="entry name" value="Designed single chain three-helix bundle"/>
    <property type="match status" value="2"/>
</dbReference>
<dbReference type="Proteomes" id="UP000196258">
    <property type="component" value="Unassembled WGS sequence"/>
</dbReference>
<feature type="chain" id="PRO_5011966326" description="Beta-N-acetylglucosaminidase" evidence="5">
    <location>
        <begin position="31"/>
        <end position="1656"/>
    </location>
</feature>
<dbReference type="GO" id="GO:0005975">
    <property type="term" value="P:carbohydrate metabolic process"/>
    <property type="evidence" value="ECO:0007669"/>
    <property type="project" value="UniProtKB-ARBA"/>
</dbReference>
<dbReference type="NCBIfam" id="TIGR01167">
    <property type="entry name" value="LPXTG_anchor"/>
    <property type="match status" value="1"/>
</dbReference>
<feature type="domain" description="F5/8 type C" evidence="6">
    <location>
        <begin position="780"/>
        <end position="927"/>
    </location>
</feature>
<dbReference type="Gene3D" id="3.30.379.10">
    <property type="entry name" value="Chitobiase/beta-hexosaminidase domain 2-like"/>
    <property type="match status" value="1"/>
</dbReference>
<feature type="active site" description="Proton donor" evidence="3">
    <location>
        <position position="303"/>
    </location>
</feature>
<evidence type="ECO:0000313" key="9">
    <source>
        <dbReference type="Proteomes" id="UP000196258"/>
    </source>
</evidence>
<proteinExistence type="inferred from homology"/>
<dbReference type="Gene3D" id="3.20.20.80">
    <property type="entry name" value="Glycosidases"/>
    <property type="match status" value="1"/>
</dbReference>
<keyword evidence="5" id="KW-0732">Signal</keyword>
<dbReference type="InterPro" id="IPR017853">
    <property type="entry name" value="GH"/>
</dbReference>
<dbReference type="InterPro" id="IPR029018">
    <property type="entry name" value="Hex-like_dom2"/>
</dbReference>
<dbReference type="SUPFAM" id="SSF55545">
    <property type="entry name" value="beta-N-acetylhexosaminidase-like domain"/>
    <property type="match status" value="1"/>
</dbReference>
<dbReference type="SUPFAM" id="SSF140657">
    <property type="entry name" value="Hyaluronidase post-catalytic domain-like"/>
    <property type="match status" value="1"/>
</dbReference>
<dbReference type="Pfam" id="PF02838">
    <property type="entry name" value="Glyco_hydro_20b"/>
    <property type="match status" value="1"/>
</dbReference>
<dbReference type="InterPro" id="IPR051822">
    <property type="entry name" value="Glycosyl_Hydrolase_84"/>
</dbReference>
<sequence>MKRTVKKVLAAVLTLTMTFSSLVILQPVNAENEVSEYTIYPTPHEVVYDDSEFAISDDVNVVYGDAIDSFTKDHAVDVLNILEKTNTVSDAIDESKTNLIVGTYNSDDYADKYFKDNALIDSEDLFTHNDSYILSVDNNVIAVLGRDTDAAFHGITSLKHIFNQIKDNNILELKINDYADVKGRGFIEGYYGNPWSNEDRADLMTFGGDYKLNQYIYAPKDDPKHNSNWRGLYTEDELVEVRKLAEAGNKSKCYYVYALHTFMYNPIRFDTEENYQNDLNVIKTKFEQLMGAGVKQFAILADDAAVPAQGAQCYVRLMTDLTNWLIEKQATVSGLKSDMIFCPNDYTGFGTSAQMQTLKQLPDSVSIIQTGGRVWGEVGPNFNEQFYSNMGRPAYMWINWPCSDNTKDGLIMGGAEAVLKPNVRPETVEGIVLNPMQQSEPSKEALFTNADYAWNIWEEASHYEKVWHDSFNYMDHGTIEDTPASIALRELSKHMMNSQQIGNEESIELKDRLSSFINALNSGSDITASADDLIGEFKLLQDSANTYRENPGNERTRDQIIYWLDCWQDTTEAIINYLEAAKGLQNGADNDEIWDKFSTGQAAFDKSRTHGFNYVDHIEYAKVGRKYIYPFMQNLDTILSVKVGTIVNPDQQIVTFITNRTDTPTGSTKSALDNNASTELTYKSPNTISTGTYVGISYSKAIDVNSVTFRLGQSGNLRDTFAKAKVEYTTDGKTWQDVNGEEYELPQEVTISDLDLKDVKGIRMIATADKTNTWLGIRDIVVNGKGVDESTGEKYSGTVIKSSNYGIYGSYGEANMLDDDDNTFTWYNQNTKVGDYVGLDLGEVVPLGVVRFIMGNSGNDYWNAYDLEYSIDGQSYTVFESYTQNLEKKTVTADLTGIKARYVRVRNTQPKNVWLKMSDFRVNRPNDTFVDTNNDSLKEIATKIDTSIASVATVESATLNQNEYLGIILPRIRDLSNIDLQLVGGDALTLQVSKNYVDWVDVDASSTDLPDARYVRLINKTADPITFGIEKFEVHSNEISAPFLLDSDIGVDPSWGVAEDSRENGAAFDGDMDTSTEFASTVEEGQYIIYDLGQERTINKLAMYCQDSAVNYIRDAEIFVSDNLDEWTKVITIGDGVENVGEENVTCINSDAGYKASTTYPNKVYVEGSADSVKARYIKIVMTAPNAERAVLFNEIVINDGEYVPVINDPTFSSSTIEKQGFEPQDMFDGNLSTSYRPDTTEAGYISYTLSEKLDVTKINIIQTGTVSNAKLLALVDGESGREWVQIGTLSKSLNEIYLPFWENIYELKIEWDANSVPAISEIVLMNDDALLPNRSVLQEYINGLNIDEDEYTSESYQVFAEKLAAANEVLANNNSNQKAIDNALADLQTAVENLVPSVEADKTALKIAIDLANAITDEDLANVVPAVVDEFKAARDEANTIYGDRGATQEEVNNAFDRLASAMHMLDFVKGDKTALKAFIDKVSGLEADKDKYTVDTWAAFDKELDEANVVYADENAMQEEVNTAYKEIVTAFLNLRLIPDKSLLEELINQAEGLNAINYTKATFDGLTKALDEAKVVFDNPNATQKEVDSAKATLEKAIAGLQTVTTDNTVNTPVNNGDTTASVKTGDNGLVGMFAGLALLSVAGYAILRRKED</sequence>
<keyword evidence="4" id="KW-1133">Transmembrane helix</keyword>
<dbReference type="InterPro" id="IPR008979">
    <property type="entry name" value="Galactose-bd-like_sf"/>
</dbReference>
<dbReference type="InterPro" id="IPR011496">
    <property type="entry name" value="O-GlcNAcase_cat"/>
</dbReference>
<organism evidence="8 9">
    <name type="scientific">Thomasclavelia spiroformis</name>
    <dbReference type="NCBI Taxonomy" id="29348"/>
    <lineage>
        <taxon>Bacteria</taxon>
        <taxon>Bacillati</taxon>
        <taxon>Bacillota</taxon>
        <taxon>Erysipelotrichia</taxon>
        <taxon>Erysipelotrichales</taxon>
        <taxon>Coprobacillaceae</taxon>
        <taxon>Thomasclavelia</taxon>
    </lineage>
</organism>
<dbReference type="GO" id="GO:0015929">
    <property type="term" value="F:hexosaminidase activity"/>
    <property type="evidence" value="ECO:0007669"/>
    <property type="project" value="UniProtKB-ARBA"/>
</dbReference>
<dbReference type="InterPro" id="IPR000421">
    <property type="entry name" value="FA58C"/>
</dbReference>
<evidence type="ECO:0008006" key="10">
    <source>
        <dbReference type="Google" id="ProtNLM"/>
    </source>
</evidence>
<dbReference type="InterPro" id="IPR015882">
    <property type="entry name" value="HEX_bac_N"/>
</dbReference>
<feature type="domain" description="GH84" evidence="7">
    <location>
        <begin position="182"/>
        <end position="457"/>
    </location>
</feature>
<keyword evidence="4" id="KW-0472">Membrane</keyword>
<gene>
    <name evidence="8" type="ORF">B5E91_00530</name>
</gene>
<evidence type="ECO:0000256" key="3">
    <source>
        <dbReference type="PROSITE-ProRule" id="PRU01353"/>
    </source>
</evidence>
<dbReference type="Pfam" id="PF07555">
    <property type="entry name" value="NAGidase"/>
    <property type="match status" value="1"/>
</dbReference>
<feature type="signal peptide" evidence="5">
    <location>
        <begin position="1"/>
        <end position="30"/>
    </location>
</feature>
<keyword evidence="1 3" id="KW-0378">Hydrolase</keyword>
<evidence type="ECO:0000256" key="4">
    <source>
        <dbReference type="SAM" id="Phobius"/>
    </source>
</evidence>
<dbReference type="Gene3D" id="1.20.1270.90">
    <property type="entry name" value="AF1782-like"/>
    <property type="match status" value="2"/>
</dbReference>
<dbReference type="GO" id="GO:1901135">
    <property type="term" value="P:carbohydrate derivative metabolic process"/>
    <property type="evidence" value="ECO:0007669"/>
    <property type="project" value="UniProtKB-ARBA"/>
</dbReference>
<keyword evidence="2 3" id="KW-0326">Glycosidase</keyword>
<dbReference type="Gene3D" id="2.60.120.260">
    <property type="entry name" value="Galactose-binding domain-like"/>
    <property type="match status" value="3"/>
</dbReference>
<protein>
    <recommendedName>
        <fullName evidence="10">Beta-N-acetylglucosaminidase</fullName>
    </recommendedName>
</protein>
<feature type="transmembrane region" description="Helical" evidence="4">
    <location>
        <begin position="1632"/>
        <end position="1651"/>
    </location>
</feature>
<feature type="domain" description="F5/8 type C" evidence="6">
    <location>
        <begin position="1022"/>
        <end position="1199"/>
    </location>
</feature>
<keyword evidence="4" id="KW-0812">Transmembrane</keyword>
<dbReference type="Gene3D" id="1.20.58.460">
    <property type="entry name" value="Hyaluronidase post-catalytic domain-like"/>
    <property type="match status" value="1"/>
</dbReference>
<dbReference type="Pfam" id="PF07554">
    <property type="entry name" value="FIVAR"/>
    <property type="match status" value="4"/>
</dbReference>
<dbReference type="RefSeq" id="WP_087253748.1">
    <property type="nucleotide sequence ID" value="NZ_NFLB01000001.1"/>
</dbReference>
<accession>A0A1Y4QMB1</accession>
<dbReference type="SUPFAM" id="SSF51445">
    <property type="entry name" value="(Trans)glycosidases"/>
    <property type="match status" value="1"/>
</dbReference>
<dbReference type="PROSITE" id="PS50022">
    <property type="entry name" value="FA58C_3"/>
    <property type="match status" value="2"/>
</dbReference>
<name>A0A1Y4QMB1_9FIRM</name>
<evidence type="ECO:0000259" key="6">
    <source>
        <dbReference type="PROSITE" id="PS50022"/>
    </source>
</evidence>
<comment type="similarity">
    <text evidence="3">Belongs to the glycosyl hydrolase 84 family.</text>
</comment>
<evidence type="ECO:0000256" key="2">
    <source>
        <dbReference type="ARBA" id="ARBA00023295"/>
    </source>
</evidence>
<evidence type="ECO:0000259" key="7">
    <source>
        <dbReference type="PROSITE" id="PS52009"/>
    </source>
</evidence>
<dbReference type="PANTHER" id="PTHR13170">
    <property type="entry name" value="O-GLCNACASE"/>
    <property type="match status" value="1"/>
</dbReference>
<evidence type="ECO:0000256" key="5">
    <source>
        <dbReference type="SAM" id="SignalP"/>
    </source>
</evidence>
<dbReference type="EMBL" id="NFLB01000001">
    <property type="protein sequence ID" value="OUQ06446.1"/>
    <property type="molecule type" value="Genomic_DNA"/>
</dbReference>
<dbReference type="SUPFAM" id="SSF49785">
    <property type="entry name" value="Galactose-binding domain-like"/>
    <property type="match status" value="3"/>
</dbReference>
<dbReference type="Pfam" id="PF00754">
    <property type="entry name" value="F5_F8_type_C"/>
    <property type="match status" value="3"/>
</dbReference>
<evidence type="ECO:0000313" key="8">
    <source>
        <dbReference type="EMBL" id="OUQ06446.1"/>
    </source>
</evidence>
<evidence type="ECO:0000256" key="1">
    <source>
        <dbReference type="ARBA" id="ARBA00022801"/>
    </source>
</evidence>